<proteinExistence type="predicted"/>
<protein>
    <submittedName>
        <fullName evidence="2">Uncharacterized protein</fullName>
    </submittedName>
</protein>
<dbReference type="EMBL" id="KB469302">
    <property type="protein sequence ID" value="EPQ55238.1"/>
    <property type="molecule type" value="Genomic_DNA"/>
</dbReference>
<name>S7Q722_GLOTA</name>
<evidence type="ECO:0000313" key="2">
    <source>
        <dbReference type="EMBL" id="EPQ55238.1"/>
    </source>
</evidence>
<dbReference type="RefSeq" id="XP_007866389.1">
    <property type="nucleotide sequence ID" value="XM_007868198.1"/>
</dbReference>
<feature type="region of interest" description="Disordered" evidence="1">
    <location>
        <begin position="159"/>
        <end position="350"/>
    </location>
</feature>
<evidence type="ECO:0000256" key="1">
    <source>
        <dbReference type="SAM" id="MobiDB-lite"/>
    </source>
</evidence>
<dbReference type="HOGENOM" id="CLU_702179_0_0_1"/>
<dbReference type="GeneID" id="19301956"/>
<dbReference type="KEGG" id="gtr:GLOTRDRAFT_129524"/>
<dbReference type="Proteomes" id="UP000030669">
    <property type="component" value="Unassembled WGS sequence"/>
</dbReference>
<sequence length="393" mass="43771">MAKGSKQKVYEEPEDEQYIVVTDPFRMPRSNRTQRHVEETAAWLQRVFDTKNGIISIFIMGTKTEIIVSMEKDIDVMPALGQHRWGAFAPRLTPADADRVSCIFQYNYRLRGDPASHQWKPMYPERQLDLHLVSPYPPPTWCEPTASIAPLVLLPPRPVDPAPAGIRHGNNASSQTSPPSQMSPPAQERNIPQPTAARSPNPHAFTPYQRPAQLPQRVQDGGEGPSSAAGQVKREIKQESSLPALSKKYDPYEEEDAAFDVLRENLEETKEEPRDSSLPDATIKPDPDINGGRRHGSKDDYRPSNALLDAFRQLSQNTAADDNGSSPIVKAEAELPGFGSNPALGYEPSPSLIDALSRLVENAPTINNLKRPKSEDDDESETKLKKRVKEEMQ</sequence>
<keyword evidence="3" id="KW-1185">Reference proteome</keyword>
<dbReference type="OrthoDB" id="2996389at2759"/>
<gene>
    <name evidence="2" type="ORF">GLOTRDRAFT_129524</name>
</gene>
<reference evidence="2 3" key="1">
    <citation type="journal article" date="2012" name="Science">
        <title>The Paleozoic origin of enzymatic lignin decomposition reconstructed from 31 fungal genomes.</title>
        <authorList>
            <person name="Floudas D."/>
            <person name="Binder M."/>
            <person name="Riley R."/>
            <person name="Barry K."/>
            <person name="Blanchette R.A."/>
            <person name="Henrissat B."/>
            <person name="Martinez A.T."/>
            <person name="Otillar R."/>
            <person name="Spatafora J.W."/>
            <person name="Yadav J.S."/>
            <person name="Aerts A."/>
            <person name="Benoit I."/>
            <person name="Boyd A."/>
            <person name="Carlson A."/>
            <person name="Copeland A."/>
            <person name="Coutinho P.M."/>
            <person name="de Vries R.P."/>
            <person name="Ferreira P."/>
            <person name="Findley K."/>
            <person name="Foster B."/>
            <person name="Gaskell J."/>
            <person name="Glotzer D."/>
            <person name="Gorecki P."/>
            <person name="Heitman J."/>
            <person name="Hesse C."/>
            <person name="Hori C."/>
            <person name="Igarashi K."/>
            <person name="Jurgens J.A."/>
            <person name="Kallen N."/>
            <person name="Kersten P."/>
            <person name="Kohler A."/>
            <person name="Kuees U."/>
            <person name="Kumar T.K.A."/>
            <person name="Kuo A."/>
            <person name="LaButti K."/>
            <person name="Larrondo L.F."/>
            <person name="Lindquist E."/>
            <person name="Ling A."/>
            <person name="Lombard V."/>
            <person name="Lucas S."/>
            <person name="Lundell T."/>
            <person name="Martin R."/>
            <person name="McLaughlin D.J."/>
            <person name="Morgenstern I."/>
            <person name="Morin E."/>
            <person name="Murat C."/>
            <person name="Nagy L.G."/>
            <person name="Nolan M."/>
            <person name="Ohm R.A."/>
            <person name="Patyshakuliyeva A."/>
            <person name="Rokas A."/>
            <person name="Ruiz-Duenas F.J."/>
            <person name="Sabat G."/>
            <person name="Salamov A."/>
            <person name="Samejima M."/>
            <person name="Schmutz J."/>
            <person name="Slot J.C."/>
            <person name="St John F."/>
            <person name="Stenlid J."/>
            <person name="Sun H."/>
            <person name="Sun S."/>
            <person name="Syed K."/>
            <person name="Tsang A."/>
            <person name="Wiebenga A."/>
            <person name="Young D."/>
            <person name="Pisabarro A."/>
            <person name="Eastwood D.C."/>
            <person name="Martin F."/>
            <person name="Cullen D."/>
            <person name="Grigoriev I.V."/>
            <person name="Hibbett D.S."/>
        </authorList>
    </citation>
    <scope>NUCLEOTIDE SEQUENCE [LARGE SCALE GENOMIC DNA]</scope>
    <source>
        <strain evidence="2 3">ATCC 11539</strain>
    </source>
</reference>
<dbReference type="eggNOG" id="ENOG502T1NW">
    <property type="taxonomic scope" value="Eukaryota"/>
</dbReference>
<feature type="compositionally biased region" description="Basic and acidic residues" evidence="1">
    <location>
        <begin position="261"/>
        <end position="287"/>
    </location>
</feature>
<feature type="compositionally biased region" description="Low complexity" evidence="1">
    <location>
        <begin position="173"/>
        <end position="187"/>
    </location>
</feature>
<dbReference type="AlphaFoldDB" id="S7Q722"/>
<feature type="compositionally biased region" description="Polar residues" evidence="1">
    <location>
        <begin position="313"/>
        <end position="326"/>
    </location>
</feature>
<evidence type="ECO:0000313" key="3">
    <source>
        <dbReference type="Proteomes" id="UP000030669"/>
    </source>
</evidence>
<dbReference type="OMA" id="DPGCKYI"/>
<organism evidence="2 3">
    <name type="scientific">Gloeophyllum trabeum (strain ATCC 11539 / FP-39264 / Madison 617)</name>
    <name type="common">Brown rot fungus</name>
    <dbReference type="NCBI Taxonomy" id="670483"/>
    <lineage>
        <taxon>Eukaryota</taxon>
        <taxon>Fungi</taxon>
        <taxon>Dikarya</taxon>
        <taxon>Basidiomycota</taxon>
        <taxon>Agaricomycotina</taxon>
        <taxon>Agaricomycetes</taxon>
        <taxon>Gloeophyllales</taxon>
        <taxon>Gloeophyllaceae</taxon>
        <taxon>Gloeophyllum</taxon>
    </lineage>
</organism>
<accession>S7Q722</accession>
<feature type="region of interest" description="Disordered" evidence="1">
    <location>
        <begin position="364"/>
        <end position="393"/>
    </location>
</feature>